<gene>
    <name evidence="1" type="ORF">E1963_08325</name>
</gene>
<reference evidence="1 2" key="1">
    <citation type="journal article" date="2016" name="Nat. Microbiol.">
        <title>The Mouse Intestinal Bacterial Collection (miBC) provides host-specific insight into cultured diversity and functional potential of the gut microbiota.</title>
        <authorList>
            <person name="Lagkouvardos I."/>
            <person name="Pukall R."/>
            <person name="Abt B."/>
            <person name="Foesel B.U."/>
            <person name="Meier-Kolthoff J.P."/>
            <person name="Kumar N."/>
            <person name="Bresciani A."/>
            <person name="Martinez I."/>
            <person name="Just S."/>
            <person name="Ziegler C."/>
            <person name="Brugiroux S."/>
            <person name="Garzetti D."/>
            <person name="Wenning M."/>
            <person name="Bui T.P."/>
            <person name="Wang J."/>
            <person name="Hugenholtz F."/>
            <person name="Plugge C.M."/>
            <person name="Peterson D.A."/>
            <person name="Hornef M.W."/>
            <person name="Baines J.F."/>
            <person name="Smidt H."/>
            <person name="Walter J."/>
            <person name="Kristiansen K."/>
            <person name="Nielsen H.B."/>
            <person name="Haller D."/>
            <person name="Overmann J."/>
            <person name="Stecher B."/>
            <person name="Clavel T."/>
        </authorList>
    </citation>
    <scope>NUCLEOTIDE SEQUENCE [LARGE SCALE GENOMIC DNA]</scope>
    <source>
        <strain evidence="1 2">DSM 28560</strain>
    </source>
</reference>
<keyword evidence="2" id="KW-1185">Reference proteome</keyword>
<organism evidence="1 2">
    <name type="scientific">Extibacter muris</name>
    <dbReference type="NCBI Taxonomy" id="1796622"/>
    <lineage>
        <taxon>Bacteria</taxon>
        <taxon>Bacillati</taxon>
        <taxon>Bacillota</taxon>
        <taxon>Clostridia</taxon>
        <taxon>Lachnospirales</taxon>
        <taxon>Lachnospiraceae</taxon>
        <taxon>Extibacter</taxon>
    </lineage>
</organism>
<accession>A0A4R4FG86</accession>
<dbReference type="RefSeq" id="WP_132277064.1">
    <property type="nucleotide sequence ID" value="NZ_JAOBST010000037.1"/>
</dbReference>
<protein>
    <submittedName>
        <fullName evidence="1">Uncharacterized protein</fullName>
    </submittedName>
</protein>
<name>A0A4R4FG86_9FIRM</name>
<evidence type="ECO:0000313" key="1">
    <source>
        <dbReference type="EMBL" id="TDA21766.1"/>
    </source>
</evidence>
<evidence type="ECO:0000313" key="2">
    <source>
        <dbReference type="Proteomes" id="UP000295710"/>
    </source>
</evidence>
<dbReference type="Proteomes" id="UP000295710">
    <property type="component" value="Unassembled WGS sequence"/>
</dbReference>
<dbReference type="EMBL" id="SMMX01000006">
    <property type="protein sequence ID" value="TDA21766.1"/>
    <property type="molecule type" value="Genomic_DNA"/>
</dbReference>
<dbReference type="AlphaFoldDB" id="A0A4R4FG86"/>
<proteinExistence type="predicted"/>
<comment type="caution">
    <text evidence="1">The sequence shown here is derived from an EMBL/GenBank/DDBJ whole genome shotgun (WGS) entry which is preliminary data.</text>
</comment>
<sequence length="79" mass="8743">MFEKGKILREITGACLLSIALSFICGTTLRADGPSAAAESVQTDFFTGIKVVDKDRNDIAELKDVKRGTEVYLVYHYEI</sequence>